<gene>
    <name evidence="4" type="ORF">GM51_10025</name>
</gene>
<dbReference type="Pfam" id="PF02738">
    <property type="entry name" value="MoCoBD_1"/>
    <property type="match status" value="1"/>
</dbReference>
<dbReference type="Pfam" id="PF01315">
    <property type="entry name" value="Ald_Xan_dh_C"/>
    <property type="match status" value="1"/>
</dbReference>
<proteinExistence type="predicted"/>
<name>A0A094QSB2_9ZZZZ</name>
<sequence>MTELIDHVAAIGRPLKRKEDARLLTGKTQWTDNIQLAGALHMAILRSPMGHAKITKLDVSGALKYPGVEAAYGADELGDLNGSVPCVWPVTDDMVAPDFPALAKGEVRHMGDCVALVLAGTAAQAADALEGIVVEYSALPAVIDMDEAIKDGSPLVHSDKGTNKCYTYKLQPQGDGAYEAAKAKADVVVKRRFSPMGTSGELTIWSATQVPHVLRVLLALVTGVSENKLRVVAPDVGGGFGGKLQCYREEILCVALANKLGRPIKWTETRSEDMMATHHGRDQLQDIEVAATKDGKLLGLKVDLIANMGAYLQIITPGIPLLGMFMYPAHTNGCIPRRRSTRIYLRDRTNHG</sequence>
<dbReference type="SUPFAM" id="SSF56003">
    <property type="entry name" value="Molybdenum cofactor-binding domain"/>
    <property type="match status" value="1"/>
</dbReference>
<dbReference type="GO" id="GO:0016491">
    <property type="term" value="F:oxidoreductase activity"/>
    <property type="evidence" value="ECO:0007669"/>
    <property type="project" value="UniProtKB-KW"/>
</dbReference>
<dbReference type="SMART" id="SM01008">
    <property type="entry name" value="Ald_Xan_dh_C"/>
    <property type="match status" value="1"/>
</dbReference>
<dbReference type="InterPro" id="IPR037165">
    <property type="entry name" value="AldOxase/xan_DH_Mopterin-bd_sf"/>
</dbReference>
<dbReference type="Gene3D" id="3.90.1170.50">
    <property type="entry name" value="Aldehyde oxidase/xanthine dehydrogenase, a/b hammerhead"/>
    <property type="match status" value="1"/>
</dbReference>
<comment type="caution">
    <text evidence="4">The sequence shown here is derived from an EMBL/GenBank/DDBJ whole genome shotgun (WGS) entry which is preliminary data.</text>
</comment>
<feature type="domain" description="Aldehyde oxidase/xanthine dehydrogenase a/b hammerhead" evidence="3">
    <location>
        <begin position="25"/>
        <end position="140"/>
    </location>
</feature>
<organism evidence="4">
    <name type="scientific">freshwater metagenome</name>
    <dbReference type="NCBI Taxonomy" id="449393"/>
    <lineage>
        <taxon>unclassified sequences</taxon>
        <taxon>metagenomes</taxon>
        <taxon>ecological metagenomes</taxon>
    </lineage>
</organism>
<dbReference type="SUPFAM" id="SSF54665">
    <property type="entry name" value="CO dehydrogenase molybdoprotein N-domain-like"/>
    <property type="match status" value="1"/>
</dbReference>
<dbReference type="FunFam" id="3.30.365.10:FF:000001">
    <property type="entry name" value="Xanthine dehydrogenase oxidase"/>
    <property type="match status" value="1"/>
</dbReference>
<dbReference type="InterPro" id="IPR036856">
    <property type="entry name" value="Ald_Oxase/Xan_DH_a/b_sf"/>
</dbReference>
<evidence type="ECO:0000256" key="1">
    <source>
        <dbReference type="ARBA" id="ARBA00022505"/>
    </source>
</evidence>
<dbReference type="GO" id="GO:0005506">
    <property type="term" value="F:iron ion binding"/>
    <property type="evidence" value="ECO:0007669"/>
    <property type="project" value="InterPro"/>
</dbReference>
<dbReference type="PANTHER" id="PTHR11908">
    <property type="entry name" value="XANTHINE DEHYDROGENASE"/>
    <property type="match status" value="1"/>
</dbReference>
<accession>A0A094QSB2</accession>
<dbReference type="AlphaFoldDB" id="A0A094QSB2"/>
<dbReference type="InterPro" id="IPR008274">
    <property type="entry name" value="AldOxase/xan_DH_MoCoBD1"/>
</dbReference>
<evidence type="ECO:0000313" key="4">
    <source>
        <dbReference type="EMBL" id="KGA17576.1"/>
    </source>
</evidence>
<dbReference type="InterPro" id="IPR016208">
    <property type="entry name" value="Ald_Oxase/xanthine_DH-like"/>
</dbReference>
<dbReference type="Gene3D" id="3.30.365.10">
    <property type="entry name" value="Aldehyde oxidase/xanthine dehydrogenase, molybdopterin binding domain"/>
    <property type="match status" value="3"/>
</dbReference>
<reference evidence="4" key="1">
    <citation type="submission" date="2014-06" db="EMBL/GenBank/DDBJ databases">
        <title>Key roles for freshwater Actinobacteria revealed by deep metagenomic sequencing.</title>
        <authorList>
            <person name="Ghai R."/>
            <person name="Mizuno C.M."/>
            <person name="Picazo A."/>
            <person name="Camacho A."/>
            <person name="Rodriguez-Valera F."/>
        </authorList>
    </citation>
    <scope>NUCLEOTIDE SEQUENCE</scope>
</reference>
<evidence type="ECO:0000256" key="2">
    <source>
        <dbReference type="ARBA" id="ARBA00023002"/>
    </source>
</evidence>
<keyword evidence="2" id="KW-0560">Oxidoreductase</keyword>
<dbReference type="PANTHER" id="PTHR11908:SF132">
    <property type="entry name" value="ALDEHYDE OXIDASE 1-RELATED"/>
    <property type="match status" value="1"/>
</dbReference>
<evidence type="ECO:0000259" key="3">
    <source>
        <dbReference type="SMART" id="SM01008"/>
    </source>
</evidence>
<dbReference type="InterPro" id="IPR000674">
    <property type="entry name" value="Ald_Oxase/Xan_DH_a/b"/>
</dbReference>
<protein>
    <recommendedName>
        <fullName evidence="3">Aldehyde oxidase/xanthine dehydrogenase a/b hammerhead domain-containing protein</fullName>
    </recommendedName>
</protein>
<keyword evidence="1" id="KW-0500">Molybdenum</keyword>
<dbReference type="EMBL" id="JNSL01000058">
    <property type="protein sequence ID" value="KGA17576.1"/>
    <property type="molecule type" value="Genomic_DNA"/>
</dbReference>